<reference evidence="5 6" key="1">
    <citation type="journal article" date="2021" name="Int. J. Syst. Evol. Microbiol.">
        <title>Streptococcus vicugnae sp. nov., isolated from faeces of alpacas (Vicugna pacos) and cattle (Bos taurus), Streptococcus zalophi sp. nov., and Streptococcus pacificus sp. nov., isolated from respiratory tract of California sea lions (Zalophus californianus).</title>
        <authorList>
            <person name="Volokhov D.V."/>
            <person name="Zagorodnyaya T.A."/>
            <person name="Shen Z."/>
            <person name="Blom J."/>
            <person name="Furtak V.A."/>
            <person name="Eisenberg T."/>
            <person name="Fan P."/>
            <person name="Jeong K.C."/>
            <person name="Gao Y."/>
            <person name="Zhang S."/>
            <person name="Amselle M."/>
        </authorList>
    </citation>
    <scope>NUCLEOTIDE SEQUENCE [LARGE SCALE GENOMIC DNA]</scope>
    <source>
        <strain evidence="5 6">CSL7591</strain>
    </source>
</reference>
<proteinExistence type="predicted"/>
<keyword evidence="2" id="KW-0238">DNA-binding</keyword>
<evidence type="ECO:0000256" key="2">
    <source>
        <dbReference type="ARBA" id="ARBA00023125"/>
    </source>
</evidence>
<dbReference type="PRINTS" id="PR00778">
    <property type="entry name" value="HTHARSR"/>
</dbReference>
<evidence type="ECO:0000256" key="3">
    <source>
        <dbReference type="ARBA" id="ARBA00023163"/>
    </source>
</evidence>
<keyword evidence="3" id="KW-0804">Transcription</keyword>
<dbReference type="PROSITE" id="PS50987">
    <property type="entry name" value="HTH_ARSR_2"/>
    <property type="match status" value="1"/>
</dbReference>
<comment type="caution">
    <text evidence="5">The sequence shown here is derived from an EMBL/GenBank/DDBJ whole genome shotgun (WGS) entry which is preliminary data.</text>
</comment>
<name>A0ABS0ZH98_9STRE</name>
<keyword evidence="1" id="KW-0805">Transcription regulation</keyword>
<dbReference type="Pfam" id="PF01022">
    <property type="entry name" value="HTH_5"/>
    <property type="match status" value="1"/>
</dbReference>
<evidence type="ECO:0000256" key="1">
    <source>
        <dbReference type="ARBA" id="ARBA00023015"/>
    </source>
</evidence>
<protein>
    <submittedName>
        <fullName evidence="5">Winged helix-turn-helix transcriptional regulator</fullName>
    </submittedName>
</protein>
<dbReference type="SMART" id="SM00418">
    <property type="entry name" value="HTH_ARSR"/>
    <property type="match status" value="1"/>
</dbReference>
<dbReference type="Proteomes" id="UP000653045">
    <property type="component" value="Unassembled WGS sequence"/>
</dbReference>
<evidence type="ECO:0000259" key="4">
    <source>
        <dbReference type="PROSITE" id="PS50987"/>
    </source>
</evidence>
<organism evidence="5 6">
    <name type="scientific">Streptococcus pacificus</name>
    <dbReference type="NCBI Taxonomy" id="2740577"/>
    <lineage>
        <taxon>Bacteria</taxon>
        <taxon>Bacillati</taxon>
        <taxon>Bacillota</taxon>
        <taxon>Bacilli</taxon>
        <taxon>Lactobacillales</taxon>
        <taxon>Streptococcaceae</taxon>
        <taxon>Streptococcus</taxon>
    </lineage>
</organism>
<accession>A0ABS0ZH98</accession>
<keyword evidence="6" id="KW-1185">Reference proteome</keyword>
<evidence type="ECO:0000313" key="5">
    <source>
        <dbReference type="EMBL" id="MBJ8325372.1"/>
    </source>
</evidence>
<sequence length="86" mass="10106">MGIDQTLKALNDDKRREILKLLKKGRLSASDIYQHFDVSDATISHHLSILLKADLIFLEKEKNYRYYSLNTSVFEDILNFITFIKK</sequence>
<dbReference type="InterPro" id="IPR051081">
    <property type="entry name" value="HTH_MetalResp_TranReg"/>
</dbReference>
<gene>
    <name evidence="5" type="ORF">JHK62_01585</name>
</gene>
<dbReference type="CDD" id="cd00090">
    <property type="entry name" value="HTH_ARSR"/>
    <property type="match status" value="1"/>
</dbReference>
<dbReference type="InterPro" id="IPR047796">
    <property type="entry name" value="SdpR-like_repress"/>
</dbReference>
<dbReference type="EMBL" id="JAENBO010000001">
    <property type="protein sequence ID" value="MBJ8325372.1"/>
    <property type="molecule type" value="Genomic_DNA"/>
</dbReference>
<dbReference type="PANTHER" id="PTHR33154">
    <property type="entry name" value="TRANSCRIPTIONAL REGULATOR, ARSR FAMILY"/>
    <property type="match status" value="1"/>
</dbReference>
<dbReference type="PANTHER" id="PTHR33154:SF33">
    <property type="entry name" value="TRANSCRIPTIONAL REPRESSOR SDPR"/>
    <property type="match status" value="1"/>
</dbReference>
<evidence type="ECO:0000313" key="6">
    <source>
        <dbReference type="Proteomes" id="UP000653045"/>
    </source>
</evidence>
<dbReference type="RefSeq" id="WP_199574928.1">
    <property type="nucleotide sequence ID" value="NZ_JAENBO010000001.1"/>
</dbReference>
<dbReference type="SUPFAM" id="SSF46785">
    <property type="entry name" value="Winged helix' DNA-binding domain"/>
    <property type="match status" value="1"/>
</dbReference>
<dbReference type="Gene3D" id="1.10.10.10">
    <property type="entry name" value="Winged helix-like DNA-binding domain superfamily/Winged helix DNA-binding domain"/>
    <property type="match status" value="1"/>
</dbReference>
<feature type="domain" description="HTH arsR-type" evidence="4">
    <location>
        <begin position="1"/>
        <end position="86"/>
    </location>
</feature>
<dbReference type="InterPro" id="IPR001845">
    <property type="entry name" value="HTH_ArsR_DNA-bd_dom"/>
</dbReference>
<dbReference type="NCBIfam" id="NF033788">
    <property type="entry name" value="HTH_metalloreg"/>
    <property type="match status" value="1"/>
</dbReference>
<dbReference type="NCBIfam" id="NF033789">
    <property type="entry name" value="repress_SdpR"/>
    <property type="match status" value="1"/>
</dbReference>
<dbReference type="InterPro" id="IPR036388">
    <property type="entry name" value="WH-like_DNA-bd_sf"/>
</dbReference>
<dbReference type="InterPro" id="IPR036390">
    <property type="entry name" value="WH_DNA-bd_sf"/>
</dbReference>
<dbReference type="InterPro" id="IPR011991">
    <property type="entry name" value="ArsR-like_HTH"/>
</dbReference>